<keyword evidence="5 9" id="KW-0997">Cell inner membrane</keyword>
<evidence type="ECO:0000259" key="12">
    <source>
        <dbReference type="Pfam" id="PF26002"/>
    </source>
</evidence>
<keyword evidence="7 9" id="KW-1133">Transmembrane helix</keyword>
<keyword evidence="4 9" id="KW-1003">Cell membrane</keyword>
<reference evidence="14" key="1">
    <citation type="submission" date="2016-02" db="EMBL/GenBank/DDBJ databases">
        <authorList>
            <person name="Rodrigo-Torres Lidia"/>
            <person name="Arahal R.David."/>
        </authorList>
    </citation>
    <scope>NUCLEOTIDE SEQUENCE [LARGE SCALE GENOMIC DNA]</scope>
    <source>
        <strain evidence="14">CECT 9029</strain>
    </source>
</reference>
<dbReference type="STRING" id="1796497.GCE9029_02238"/>
<feature type="domain" description="AprE-like beta-barrel" evidence="12">
    <location>
        <begin position="331"/>
        <end position="420"/>
    </location>
</feature>
<evidence type="ECO:0000256" key="3">
    <source>
        <dbReference type="ARBA" id="ARBA00022448"/>
    </source>
</evidence>
<dbReference type="OrthoDB" id="9775513at2"/>
<gene>
    <name evidence="13" type="primary">prsE_2</name>
    <name evidence="13" type="ORF">GCE9029_02238</name>
</gene>
<evidence type="ECO:0000313" key="13">
    <source>
        <dbReference type="EMBL" id="CZF80859.1"/>
    </source>
</evidence>
<dbReference type="RefSeq" id="WP_062663339.1">
    <property type="nucleotide sequence ID" value="NZ_FIZX01000002.1"/>
</dbReference>
<feature type="transmembrane region" description="Helical" evidence="9">
    <location>
        <begin position="26"/>
        <end position="43"/>
    </location>
</feature>
<keyword evidence="3 9" id="KW-0813">Transport</keyword>
<dbReference type="Pfam" id="PF26002">
    <property type="entry name" value="Beta-barrel_AprE"/>
    <property type="match status" value="1"/>
</dbReference>
<evidence type="ECO:0000256" key="6">
    <source>
        <dbReference type="ARBA" id="ARBA00022692"/>
    </source>
</evidence>
<proteinExistence type="inferred from homology"/>
<dbReference type="InterPro" id="IPR058781">
    <property type="entry name" value="HH_AprE-like"/>
</dbReference>
<dbReference type="GO" id="GO:0015031">
    <property type="term" value="P:protein transport"/>
    <property type="evidence" value="ECO:0007669"/>
    <property type="project" value="InterPro"/>
</dbReference>
<evidence type="ECO:0000256" key="1">
    <source>
        <dbReference type="ARBA" id="ARBA00004377"/>
    </source>
</evidence>
<organism evidence="13 14">
    <name type="scientific">Grimontia celer</name>
    <dbReference type="NCBI Taxonomy" id="1796497"/>
    <lineage>
        <taxon>Bacteria</taxon>
        <taxon>Pseudomonadati</taxon>
        <taxon>Pseudomonadota</taxon>
        <taxon>Gammaproteobacteria</taxon>
        <taxon>Vibrionales</taxon>
        <taxon>Vibrionaceae</taxon>
        <taxon>Grimontia</taxon>
    </lineage>
</organism>
<dbReference type="GO" id="GO:0005886">
    <property type="term" value="C:plasma membrane"/>
    <property type="evidence" value="ECO:0007669"/>
    <property type="project" value="UniProtKB-SubCell"/>
</dbReference>
<dbReference type="InterPro" id="IPR010129">
    <property type="entry name" value="T1SS_HlyD"/>
</dbReference>
<sequence length="443" mass="49986">MVDNSFIDFPAQQDVDNSLNNHKRTMWILAAVLVLLLGGWAAFQQISGAVIGSGVIVVESNAKQVQHPKGGVVSTIYVDNGDEVQAGQPIVLFDSELIETKLTITYQQLVEQTAKLARLEAEKDERPSIDFPLIEGQNILDQQEVDDILASEHALFRKRRESLFLQRQRLEEQISSLNLQIDALEAKVVAKNREANILKQQVGDTRKLRAKQYVSKDNLHRYERELLIVETEIADAKSQISRSRQEISEVHLTLTQIDTDHRTDVLAALHDTRYRIGDLRDEYFSLADELKRIVIKAPVSGYVHNLAVHTRGGVVTSGQVIMEIIPKEDNLIVEAQIAPKDIDQIHPGQVSRVRFPSFNQKTTPDLFAELALISPDLVQQSQETPPMYMARLKINAAELEKLNGKGLIPGMPVEVFITTEERSVMSYLLKPIVDQIQHSMRER</sequence>
<evidence type="ECO:0000259" key="11">
    <source>
        <dbReference type="Pfam" id="PF25994"/>
    </source>
</evidence>
<evidence type="ECO:0000256" key="7">
    <source>
        <dbReference type="ARBA" id="ARBA00022989"/>
    </source>
</evidence>
<dbReference type="Proteomes" id="UP000071641">
    <property type="component" value="Unassembled WGS sequence"/>
</dbReference>
<dbReference type="AlphaFoldDB" id="A0A128F246"/>
<accession>A0A128F246</accession>
<comment type="subcellular location">
    <subcellularLocation>
        <location evidence="1 9">Cell inner membrane</location>
        <topology evidence="1 9">Single-pass membrane protein</topology>
    </subcellularLocation>
</comment>
<dbReference type="Pfam" id="PF25994">
    <property type="entry name" value="HH_AprE"/>
    <property type="match status" value="1"/>
</dbReference>
<dbReference type="InterPro" id="IPR058982">
    <property type="entry name" value="Beta-barrel_AprE"/>
</dbReference>
<evidence type="ECO:0000256" key="2">
    <source>
        <dbReference type="ARBA" id="ARBA00009477"/>
    </source>
</evidence>
<evidence type="ECO:0000256" key="8">
    <source>
        <dbReference type="ARBA" id="ARBA00023136"/>
    </source>
</evidence>
<feature type="domain" description="AprE-like long alpha-helical hairpin" evidence="11">
    <location>
        <begin position="101"/>
        <end position="288"/>
    </location>
</feature>
<comment type="similarity">
    <text evidence="2 9">Belongs to the membrane fusion protein (MFP) (TC 8.A.1) family.</text>
</comment>
<keyword evidence="6 9" id="KW-0812">Transmembrane</keyword>
<dbReference type="PANTHER" id="PTHR30386">
    <property type="entry name" value="MEMBRANE FUSION SUBUNIT OF EMRAB-TOLC MULTIDRUG EFFLUX PUMP"/>
    <property type="match status" value="1"/>
</dbReference>
<evidence type="ECO:0000313" key="14">
    <source>
        <dbReference type="Proteomes" id="UP000071641"/>
    </source>
</evidence>
<keyword evidence="8 9" id="KW-0472">Membrane</keyword>
<dbReference type="NCBIfam" id="TIGR01843">
    <property type="entry name" value="type_I_hlyD"/>
    <property type="match status" value="1"/>
</dbReference>
<dbReference type="EMBL" id="FIZX01000002">
    <property type="protein sequence ID" value="CZF80859.1"/>
    <property type="molecule type" value="Genomic_DNA"/>
</dbReference>
<feature type="coiled-coil region" evidence="10">
    <location>
        <begin position="160"/>
        <end position="246"/>
    </location>
</feature>
<keyword evidence="10" id="KW-0175">Coiled coil</keyword>
<dbReference type="InterPro" id="IPR050739">
    <property type="entry name" value="MFP"/>
</dbReference>
<keyword evidence="14" id="KW-1185">Reference proteome</keyword>
<evidence type="ECO:0000256" key="9">
    <source>
        <dbReference type="RuleBase" id="RU365093"/>
    </source>
</evidence>
<dbReference type="Gene3D" id="2.40.50.100">
    <property type="match status" value="1"/>
</dbReference>
<dbReference type="Gene3D" id="2.40.30.170">
    <property type="match status" value="1"/>
</dbReference>
<dbReference type="PRINTS" id="PR01490">
    <property type="entry name" value="RTXTOXIND"/>
</dbReference>
<protein>
    <recommendedName>
        <fullName evidence="9">Membrane fusion protein (MFP) family protein</fullName>
    </recommendedName>
</protein>
<dbReference type="PANTHER" id="PTHR30386:SF17">
    <property type="entry name" value="ALKALINE PROTEASE SECRETION PROTEIN APRE"/>
    <property type="match status" value="1"/>
</dbReference>
<evidence type="ECO:0000256" key="4">
    <source>
        <dbReference type="ARBA" id="ARBA00022475"/>
    </source>
</evidence>
<evidence type="ECO:0000256" key="5">
    <source>
        <dbReference type="ARBA" id="ARBA00022519"/>
    </source>
</evidence>
<evidence type="ECO:0000256" key="10">
    <source>
        <dbReference type="SAM" id="Coils"/>
    </source>
</evidence>
<name>A0A128F246_9GAMM</name>